<dbReference type="GO" id="GO:0016491">
    <property type="term" value="F:oxidoreductase activity"/>
    <property type="evidence" value="ECO:0007669"/>
    <property type="project" value="InterPro"/>
</dbReference>
<dbReference type="InterPro" id="IPR001853">
    <property type="entry name" value="DSBA-like_thioredoxin_dom"/>
</dbReference>
<dbReference type="PANTHER" id="PTHR13887">
    <property type="entry name" value="GLUTATHIONE S-TRANSFERASE KAPPA"/>
    <property type="match status" value="1"/>
</dbReference>
<evidence type="ECO:0000313" key="3">
    <source>
        <dbReference type="Proteomes" id="UP000611500"/>
    </source>
</evidence>
<organism evidence="2 3">
    <name type="scientific">Pseudodonghicola xiamenensis</name>
    <dbReference type="NCBI Taxonomy" id="337702"/>
    <lineage>
        <taxon>Bacteria</taxon>
        <taxon>Pseudomonadati</taxon>
        <taxon>Pseudomonadota</taxon>
        <taxon>Alphaproteobacteria</taxon>
        <taxon>Rhodobacterales</taxon>
        <taxon>Paracoccaceae</taxon>
        <taxon>Pseudodonghicola</taxon>
    </lineage>
</organism>
<keyword evidence="3" id="KW-1185">Reference proteome</keyword>
<evidence type="ECO:0000313" key="2">
    <source>
        <dbReference type="EMBL" id="GHG95888.1"/>
    </source>
</evidence>
<feature type="domain" description="DSBA-like thioredoxin" evidence="1">
    <location>
        <begin position="9"/>
        <end position="203"/>
    </location>
</feature>
<dbReference type="SUPFAM" id="SSF52833">
    <property type="entry name" value="Thioredoxin-like"/>
    <property type="match status" value="1"/>
</dbReference>
<dbReference type="Proteomes" id="UP000611500">
    <property type="component" value="Unassembled WGS sequence"/>
</dbReference>
<dbReference type="PANTHER" id="PTHR13887:SF41">
    <property type="entry name" value="THIOREDOXIN SUPERFAMILY PROTEIN"/>
    <property type="match status" value="1"/>
</dbReference>
<dbReference type="AlphaFoldDB" id="A0A8J3H7C9"/>
<dbReference type="EMBL" id="BNAP01000015">
    <property type="protein sequence ID" value="GHG95888.1"/>
    <property type="molecule type" value="Genomic_DNA"/>
</dbReference>
<proteinExistence type="predicted"/>
<protein>
    <submittedName>
        <fullName evidence="2">DSBA oxidoreductase</fullName>
    </submittedName>
</protein>
<dbReference type="Pfam" id="PF01323">
    <property type="entry name" value="DSBA"/>
    <property type="match status" value="1"/>
</dbReference>
<reference evidence="2" key="1">
    <citation type="journal article" date="2014" name="Int. J. Syst. Evol. Microbiol.">
        <title>Complete genome sequence of Corynebacterium casei LMG S-19264T (=DSM 44701T), isolated from a smear-ripened cheese.</title>
        <authorList>
            <consortium name="US DOE Joint Genome Institute (JGI-PGF)"/>
            <person name="Walter F."/>
            <person name="Albersmeier A."/>
            <person name="Kalinowski J."/>
            <person name="Ruckert C."/>
        </authorList>
    </citation>
    <scope>NUCLEOTIDE SEQUENCE</scope>
    <source>
        <strain evidence="2">CGMCC 1.7081</strain>
    </source>
</reference>
<reference evidence="2" key="2">
    <citation type="submission" date="2020-09" db="EMBL/GenBank/DDBJ databases">
        <authorList>
            <person name="Sun Q."/>
            <person name="Zhou Y."/>
        </authorList>
    </citation>
    <scope>NUCLEOTIDE SEQUENCE</scope>
    <source>
        <strain evidence="2">CGMCC 1.7081</strain>
    </source>
</reference>
<gene>
    <name evidence="2" type="ORF">GCM10010961_30020</name>
</gene>
<accession>A0A8J3H7C9</accession>
<dbReference type="Gene3D" id="3.40.30.10">
    <property type="entry name" value="Glutaredoxin"/>
    <property type="match status" value="1"/>
</dbReference>
<name>A0A8J3H7C9_9RHOB</name>
<dbReference type="InterPro" id="IPR036249">
    <property type="entry name" value="Thioredoxin-like_sf"/>
</dbReference>
<sequence>MTTPSALRIDIISDIVCPWCLVGLLQLLQALEARNQTAALHWHPFELNPDMPAEGQNLREHIAEKYGTSAADSQAARDRLTAIGADLGFVFAFSEGSRMVNTFLAHQLLDWVGERASQLPLKLALFRAYFSQGRDVSDPQILLEIAAEAGLDPEDARQALVSGDHIQPVRMKEDYWRQQGIQSVPAMVFQGKYLVSGAQGVEGYGNILDQLAQMQG</sequence>
<dbReference type="CDD" id="cd03024">
    <property type="entry name" value="DsbA_FrnE"/>
    <property type="match status" value="1"/>
</dbReference>
<dbReference type="RefSeq" id="WP_028094300.1">
    <property type="nucleotide sequence ID" value="NZ_BNAP01000015.1"/>
</dbReference>
<evidence type="ECO:0000259" key="1">
    <source>
        <dbReference type="Pfam" id="PF01323"/>
    </source>
</evidence>
<comment type="caution">
    <text evidence="2">The sequence shown here is derived from an EMBL/GenBank/DDBJ whole genome shotgun (WGS) entry which is preliminary data.</text>
</comment>